<evidence type="ECO:0000256" key="2">
    <source>
        <dbReference type="ARBA" id="ARBA00005988"/>
    </source>
</evidence>
<feature type="domain" description="Peptidase M14" evidence="8">
    <location>
        <begin position="1"/>
        <end position="335"/>
    </location>
</feature>
<dbReference type="EMBL" id="BAABGX010000001">
    <property type="protein sequence ID" value="GAA4297883.1"/>
    <property type="molecule type" value="Genomic_DNA"/>
</dbReference>
<evidence type="ECO:0000256" key="6">
    <source>
        <dbReference type="ARBA" id="ARBA00023049"/>
    </source>
</evidence>
<dbReference type="PANTHER" id="PTHR11705">
    <property type="entry name" value="PROTEASE FAMILY M14 CARBOXYPEPTIDASE A,B"/>
    <property type="match status" value="1"/>
</dbReference>
<name>A0ABP8F8V0_9BACT</name>
<keyword evidence="6" id="KW-0482">Metalloprotease</keyword>
<evidence type="ECO:0000259" key="8">
    <source>
        <dbReference type="PROSITE" id="PS52035"/>
    </source>
</evidence>
<dbReference type="PROSITE" id="PS52035">
    <property type="entry name" value="PEPTIDASE_M14"/>
    <property type="match status" value="1"/>
</dbReference>
<keyword evidence="4" id="KW-0378">Hydrolase</keyword>
<protein>
    <recommendedName>
        <fullName evidence="8">Peptidase M14 domain-containing protein</fullName>
    </recommendedName>
</protein>
<accession>A0ABP8F8V0</accession>
<dbReference type="InterPro" id="IPR000834">
    <property type="entry name" value="Peptidase_M14"/>
</dbReference>
<evidence type="ECO:0000256" key="5">
    <source>
        <dbReference type="ARBA" id="ARBA00022833"/>
    </source>
</evidence>
<reference evidence="10" key="1">
    <citation type="journal article" date="2019" name="Int. J. Syst. Evol. Microbiol.">
        <title>The Global Catalogue of Microorganisms (GCM) 10K type strain sequencing project: providing services to taxonomists for standard genome sequencing and annotation.</title>
        <authorList>
            <consortium name="The Broad Institute Genomics Platform"/>
            <consortium name="The Broad Institute Genome Sequencing Center for Infectious Disease"/>
            <person name="Wu L."/>
            <person name="Ma J."/>
        </authorList>
    </citation>
    <scope>NUCLEOTIDE SEQUENCE [LARGE SCALE GENOMIC DNA]</scope>
    <source>
        <strain evidence="10">JCM 17917</strain>
    </source>
</reference>
<evidence type="ECO:0000256" key="1">
    <source>
        <dbReference type="ARBA" id="ARBA00001947"/>
    </source>
</evidence>
<keyword evidence="3" id="KW-0645">Protease</keyword>
<dbReference type="Gene3D" id="3.40.630.10">
    <property type="entry name" value="Zn peptidases"/>
    <property type="match status" value="1"/>
</dbReference>
<evidence type="ECO:0000313" key="9">
    <source>
        <dbReference type="EMBL" id="GAA4297883.1"/>
    </source>
</evidence>
<dbReference type="Proteomes" id="UP001501844">
    <property type="component" value="Unassembled WGS sequence"/>
</dbReference>
<evidence type="ECO:0000256" key="4">
    <source>
        <dbReference type="ARBA" id="ARBA00022801"/>
    </source>
</evidence>
<dbReference type="PANTHER" id="PTHR11705:SF143">
    <property type="entry name" value="SLL0236 PROTEIN"/>
    <property type="match status" value="1"/>
</dbReference>
<keyword evidence="10" id="KW-1185">Reference proteome</keyword>
<dbReference type="CDD" id="cd06905">
    <property type="entry name" value="M14-like"/>
    <property type="match status" value="1"/>
</dbReference>
<dbReference type="SMART" id="SM00631">
    <property type="entry name" value="Zn_pept"/>
    <property type="match status" value="1"/>
</dbReference>
<dbReference type="Pfam" id="PF00246">
    <property type="entry name" value="Peptidase_M14"/>
    <property type="match status" value="1"/>
</dbReference>
<keyword evidence="5" id="KW-0862">Zinc</keyword>
<evidence type="ECO:0000256" key="3">
    <source>
        <dbReference type="ARBA" id="ARBA00022670"/>
    </source>
</evidence>
<comment type="cofactor">
    <cofactor evidence="1">
        <name>Zn(2+)</name>
        <dbReference type="ChEBI" id="CHEBI:29105"/>
    </cofactor>
</comment>
<comment type="similarity">
    <text evidence="2 7">Belongs to the peptidase M14 family.</text>
</comment>
<sequence>MSLQYGRLCTVTSIGKTATDKEIWLITLGRENAPGKPAVAIVAGVHATQLATTELAMQLAEQMLFSATIHDSTAQLLSEKTFYILPNVNPDASEQYHEKLRWERTGNAQPRDDDRDGRIFEDPFDDLNGDGLITLIRVQDSSGTHRVSKHDARVMTWANKAAGEKGTHQVYTEGIDNDKDGLFNEDAEGGVNFNKNFSYAFEDFKRETGEHPMSERETKAFADFMVTAPNIHSVFVFGPATTLLHGPTSDEKISSNSAVLKAAVKDDSVTATVANIYKASIPTIGAQKVDPSPGDVVQWAHLHYGRFSYSTPGWWIPQLSIEAPDSSSKQELQDLSFLEWAKLNDMPGVFLDWQPVSHPDFPGKQVEVGGFAPYAQNTPPVYLLSAVAKSHLQFFAKYGNQMPKLQIVNFKAERTQDNNTRITADIKNTGKLPSHAAVGDYLQWVQKIKISLKLEEGQTIVQGKSVTSYTSLKGGEKISVTWVVKGAGYVVVEVNSPTAGSQTKQIALKQ</sequence>
<organism evidence="9 10">
    <name type="scientific">Nibribacter koreensis</name>
    <dbReference type="NCBI Taxonomy" id="1084519"/>
    <lineage>
        <taxon>Bacteria</taxon>
        <taxon>Pseudomonadati</taxon>
        <taxon>Bacteroidota</taxon>
        <taxon>Cytophagia</taxon>
        <taxon>Cytophagales</taxon>
        <taxon>Hymenobacteraceae</taxon>
        <taxon>Nibribacter</taxon>
    </lineage>
</organism>
<proteinExistence type="inferred from homology"/>
<dbReference type="SUPFAM" id="SSF53187">
    <property type="entry name" value="Zn-dependent exopeptidases"/>
    <property type="match status" value="1"/>
</dbReference>
<evidence type="ECO:0000256" key="7">
    <source>
        <dbReference type="PROSITE-ProRule" id="PRU01379"/>
    </source>
</evidence>
<comment type="caution">
    <text evidence="7">Lacks conserved residue(s) required for the propagation of feature annotation.</text>
</comment>
<gene>
    <name evidence="9" type="ORF">GCM10023183_05920</name>
</gene>
<evidence type="ECO:0000313" key="10">
    <source>
        <dbReference type="Proteomes" id="UP001501844"/>
    </source>
</evidence>
<comment type="caution">
    <text evidence="9">The sequence shown here is derived from an EMBL/GenBank/DDBJ whole genome shotgun (WGS) entry which is preliminary data.</text>
</comment>